<dbReference type="EC" id="3.1.26.4" evidence="2"/>
<dbReference type="GO" id="GO:0004523">
    <property type="term" value="F:RNA-DNA hybrid ribonuclease activity"/>
    <property type="evidence" value="ECO:0007669"/>
    <property type="project" value="UniProtKB-EC"/>
</dbReference>
<dbReference type="Pfam" id="PF13456">
    <property type="entry name" value="RVT_3"/>
    <property type="match status" value="1"/>
</dbReference>
<evidence type="ECO:0000259" key="1">
    <source>
        <dbReference type="PROSITE" id="PS50879"/>
    </source>
</evidence>
<protein>
    <submittedName>
        <fullName evidence="2">Ribonuclease H</fullName>
        <ecNumber evidence="2">3.1.26.4</ecNumber>
    </submittedName>
</protein>
<keyword evidence="2" id="KW-0378">Hydrolase</keyword>
<dbReference type="GO" id="GO:0003676">
    <property type="term" value="F:nucleic acid binding"/>
    <property type="evidence" value="ECO:0007669"/>
    <property type="project" value="InterPro"/>
</dbReference>
<dbReference type="SUPFAM" id="SSF53098">
    <property type="entry name" value="Ribonuclease H-like"/>
    <property type="match status" value="1"/>
</dbReference>
<dbReference type="Gene3D" id="3.30.420.10">
    <property type="entry name" value="Ribonuclease H-like superfamily/Ribonuclease H"/>
    <property type="match status" value="1"/>
</dbReference>
<feature type="domain" description="RNase H type-1" evidence="1">
    <location>
        <begin position="1"/>
        <end position="136"/>
    </location>
</feature>
<dbReference type="InterPro" id="IPR012337">
    <property type="entry name" value="RNaseH-like_sf"/>
</dbReference>
<proteinExistence type="evidence at protein level"/>
<dbReference type="PDBsum" id="4H8K"/>
<dbReference type="PDB" id="4H8K">
    <property type="method" value="X-ray"/>
    <property type="resolution" value="2.30 A"/>
    <property type="chains" value="A/B=1-140"/>
</dbReference>
<organism evidence="2">
    <name type="scientific">uncultured organism</name>
    <dbReference type="NCBI Taxonomy" id="155900"/>
    <lineage>
        <taxon>unclassified sequences</taxon>
        <taxon>environmental samples</taxon>
    </lineage>
</organism>
<sequence length="140" mass="15611">MNKIIIYTDGGARGNPGPAGIGVVITDEKGNTLHESSAYIGETTNNVAEYEALIRALEDLQMFGDKLVDMEVEVRMDSELIVRQMQGVYKVKEPTLKEKFAKIAHIKMERVPNLVFVHIPREKNARADELVNEAIDKALS</sequence>
<evidence type="ECO:0007829" key="3">
    <source>
        <dbReference type="PDB" id="3U3G"/>
    </source>
</evidence>
<reference evidence="4" key="3">
    <citation type="journal article" date="2013" name="J. Struct. Biol.">
        <title>Crystal structure of metagenome-derived LC11-RNase H1 in complex with RNA/DNA hybrid.</title>
        <authorList>
            <person name="Nguyen T.N."/>
            <person name="You D.J."/>
            <person name="Matsumoto H."/>
            <person name="Kanaya E."/>
            <person name="Koga Y."/>
            <person name="Kanaya S."/>
        </authorList>
    </citation>
    <scope>X-RAY CRYSTALLOGRAPHY (2.30 ANGSTROMS)</scope>
</reference>
<accession>E0X767</accession>
<dbReference type="PANTHER" id="PTHR48475">
    <property type="entry name" value="RIBONUCLEASE H"/>
    <property type="match status" value="1"/>
</dbReference>
<keyword evidence="3 4" id="KW-0002">3D-structure</keyword>
<evidence type="ECO:0007829" key="4">
    <source>
        <dbReference type="PDB" id="4H8K"/>
    </source>
</evidence>
<dbReference type="PDB" id="3U3G">
    <property type="method" value="X-ray"/>
    <property type="resolution" value="1.40 A"/>
    <property type="chains" value="A/B/C/D=1-140"/>
</dbReference>
<dbReference type="PANTHER" id="PTHR48475:SF1">
    <property type="entry name" value="RNASE H TYPE-1 DOMAIN-CONTAINING PROTEIN"/>
    <property type="match status" value="1"/>
</dbReference>
<name>E0X767_9ZZZZ</name>
<dbReference type="InterPro" id="IPR036397">
    <property type="entry name" value="RNaseH_sf"/>
</dbReference>
<evidence type="ECO:0000313" key="2">
    <source>
        <dbReference type="EMBL" id="ACV72189.1"/>
    </source>
</evidence>
<reference evidence="2" key="1">
    <citation type="journal article" date="2010" name="J. Appl. Microbiol.">
        <title>Cloning of the RNase H genes from a metagenomic DNA library: identification of a new type 1 RNase H without a typical active-site motif.</title>
        <authorList>
            <person name="Kanaya E."/>
            <person name="Sakabe T."/>
            <person name="Nguyen N.T."/>
            <person name="Koikeda S."/>
            <person name="Koga Y."/>
            <person name="Takano K."/>
            <person name="Kanaya S."/>
        </authorList>
    </citation>
    <scope>NUCLEOTIDE SEQUENCE</scope>
</reference>
<dbReference type="PROSITE" id="PS50879">
    <property type="entry name" value="RNASE_H_1"/>
    <property type="match status" value="1"/>
</dbReference>
<dbReference type="EvolutionaryTrace" id="E0X767"/>
<dbReference type="SMR" id="E0X767"/>
<dbReference type="PDBsum" id="3U3G"/>
<dbReference type="EMBL" id="GQ855311">
    <property type="protein sequence ID" value="ACV72189.1"/>
    <property type="molecule type" value="Genomic_DNA"/>
</dbReference>
<reference evidence="3" key="2">
    <citation type="journal article" date="2012" name="Protein Sci.">
        <title>Activity, stability, and structure of metagenome-derived LC11-RNase H1, a homolog of Sulfolobus tokodaii RNase H1.</title>
        <authorList>
            <person name="Nguyen T.N."/>
            <person name="Angkawidjaja C."/>
            <person name="Kanaya E."/>
            <person name="Koga Y."/>
            <person name="Takano K."/>
            <person name="Kanaya S."/>
        </authorList>
    </citation>
    <scope>X-RAY CRYSTALLOGRAPHY (1.40 ANGSTROMS)</scope>
</reference>
<dbReference type="InterPro" id="IPR002156">
    <property type="entry name" value="RNaseH_domain"/>
</dbReference>
<dbReference type="AlphaFoldDB" id="E0X767"/>
<dbReference type="CDD" id="cd09279">
    <property type="entry name" value="RNase_HI_like"/>
    <property type="match status" value="1"/>
</dbReference>